<dbReference type="KEGG" id="crq:GCK72_021609"/>
<name>A0A6A5GKB6_CAERE</name>
<sequence>MEPSSSQSSGEKKQYVDEQGHIYSAEPIQYEPIYYEENGSALVYEHSYQPLTHEIYHEEIVEDQEYVDSLPSTSTAPPPPPTNKHRLIKDGPYPTSTVLLTNQTLKAENATFIAKSGKRPVKRHEEEKKVATINENGSILNRNIPGMSNLFKVLKESAMKKSEDMLKQEDDEQEGTEEKPVLATVASEDIGHDSDTPPPMERLGDFDEQENQTVFDQWPLYSNKAIDFKESCELLIGIQEIDDEKVCKTIPLQFKHEGTFLIDSRQIRDINKDDNGGWEVPSGKTRFYKEMPDGNLVRADDGKGRLNAWAKDFTYKIVLKRYENRVTRNADDGRGSFQKKIYTGFKGNERLPFTIITYSWSSGRPWNFVPPIEGKTKQNWEKKSFEKVNMTSMPQMMSAYYEGFNIYSHCVVTFDEAAAIMLGATVVDANKLCSSVPLGYRQNGTFVIDLKRMGHCTLELRRDENGLWTKPSGFSRFYKFVANGDAVRVDKTGKLPPGTDFDVKVSSKRYEHTQVDKKFVRKIYTAKGKNTESFHGSPEFAVIVYYWKGDPIQFEPAYKQNAVRTEVKEYARYQQIADEEQEFVETSGTMESRGIEEDLGVRMMEKDIQPPPLKRARFSNEHVEAQHANVLEMKMNLIRREMENQDRFSALLDRAEGMLTRIEDRFEMIEPVYAPQNVVQQWNNGEEQIIEEEVIEEY</sequence>
<accession>A0A6A5GKB6</accession>
<comment type="caution">
    <text evidence="2">The sequence shown here is derived from an EMBL/GenBank/DDBJ whole genome shotgun (WGS) entry which is preliminary data.</text>
</comment>
<dbReference type="EMBL" id="WUAV01000005">
    <property type="protein sequence ID" value="KAF1755041.1"/>
    <property type="molecule type" value="Genomic_DNA"/>
</dbReference>
<evidence type="ECO:0000313" key="3">
    <source>
        <dbReference type="Proteomes" id="UP000483820"/>
    </source>
</evidence>
<dbReference type="Proteomes" id="UP000483820">
    <property type="component" value="Chromosome V"/>
</dbReference>
<feature type="compositionally biased region" description="Basic and acidic residues" evidence="1">
    <location>
        <begin position="10"/>
        <end position="20"/>
    </location>
</feature>
<feature type="region of interest" description="Disordered" evidence="1">
    <location>
        <begin position="69"/>
        <end position="91"/>
    </location>
</feature>
<evidence type="ECO:0000313" key="2">
    <source>
        <dbReference type="EMBL" id="KAF1755041.1"/>
    </source>
</evidence>
<gene>
    <name evidence="2" type="ORF">GCK72_021609</name>
</gene>
<evidence type="ECO:0000256" key="1">
    <source>
        <dbReference type="SAM" id="MobiDB-lite"/>
    </source>
</evidence>
<dbReference type="GeneID" id="9828049"/>
<dbReference type="RefSeq" id="XP_053583297.1">
    <property type="nucleotide sequence ID" value="XM_053734384.1"/>
</dbReference>
<proteinExistence type="predicted"/>
<dbReference type="CTD" id="9828049"/>
<feature type="region of interest" description="Disordered" evidence="1">
    <location>
        <begin position="1"/>
        <end position="20"/>
    </location>
</feature>
<dbReference type="AlphaFoldDB" id="A0A6A5GKB6"/>
<organism evidence="2 3">
    <name type="scientific">Caenorhabditis remanei</name>
    <name type="common">Caenorhabditis vulgaris</name>
    <dbReference type="NCBI Taxonomy" id="31234"/>
    <lineage>
        <taxon>Eukaryota</taxon>
        <taxon>Metazoa</taxon>
        <taxon>Ecdysozoa</taxon>
        <taxon>Nematoda</taxon>
        <taxon>Chromadorea</taxon>
        <taxon>Rhabditida</taxon>
        <taxon>Rhabditina</taxon>
        <taxon>Rhabditomorpha</taxon>
        <taxon>Rhabditoidea</taxon>
        <taxon>Rhabditidae</taxon>
        <taxon>Peloderinae</taxon>
        <taxon>Caenorhabditis</taxon>
    </lineage>
</organism>
<reference evidence="2 3" key="1">
    <citation type="submission" date="2019-12" db="EMBL/GenBank/DDBJ databases">
        <title>Chromosome-level assembly of the Caenorhabditis remanei genome.</title>
        <authorList>
            <person name="Teterina A.A."/>
            <person name="Willis J.H."/>
            <person name="Phillips P.C."/>
        </authorList>
    </citation>
    <scope>NUCLEOTIDE SEQUENCE [LARGE SCALE GENOMIC DNA]</scope>
    <source>
        <strain evidence="2 3">PX506</strain>
        <tissue evidence="2">Whole organism</tissue>
    </source>
</reference>
<protein>
    <submittedName>
        <fullName evidence="2">Uncharacterized protein</fullName>
    </submittedName>
</protein>